<dbReference type="PROSITE" id="PS50024">
    <property type="entry name" value="SEA"/>
    <property type="match status" value="1"/>
</dbReference>
<dbReference type="Pfam" id="PF12661">
    <property type="entry name" value="hEGF"/>
    <property type="match status" value="6"/>
</dbReference>
<feature type="domain" description="SEA" evidence="10">
    <location>
        <begin position="1759"/>
        <end position="1868"/>
    </location>
</feature>
<feature type="disulfide bond" evidence="6">
    <location>
        <begin position="1534"/>
        <end position="1543"/>
    </location>
</feature>
<dbReference type="InterPro" id="IPR001881">
    <property type="entry name" value="EGF-like_Ca-bd_dom"/>
</dbReference>
<feature type="disulfide bond" evidence="6">
    <location>
        <begin position="1497"/>
        <end position="1506"/>
    </location>
</feature>
<reference evidence="12 13" key="1">
    <citation type="submission" date="2022-05" db="EMBL/GenBank/DDBJ databases">
        <authorList>
            <consortium name="Genoscope - CEA"/>
            <person name="William W."/>
        </authorList>
    </citation>
    <scope>NUCLEOTIDE SEQUENCE [LARGE SCALE GENOMIC DNA]</scope>
</reference>
<dbReference type="Gene3D" id="2.10.25.10">
    <property type="entry name" value="Laminin"/>
    <property type="match status" value="12"/>
</dbReference>
<dbReference type="PROSITE" id="PS01186">
    <property type="entry name" value="EGF_2"/>
    <property type="match status" value="9"/>
</dbReference>
<dbReference type="InterPro" id="IPR000082">
    <property type="entry name" value="SEA_dom"/>
</dbReference>
<keyword evidence="8" id="KW-1133">Transmembrane helix</keyword>
<dbReference type="PRINTS" id="PR00010">
    <property type="entry name" value="EGFBLOOD"/>
</dbReference>
<feature type="disulfide bond" evidence="6">
    <location>
        <begin position="1365"/>
        <end position="1375"/>
    </location>
</feature>
<evidence type="ECO:0000256" key="8">
    <source>
        <dbReference type="SAM" id="Phobius"/>
    </source>
</evidence>
<evidence type="ECO:0000259" key="11">
    <source>
        <dbReference type="PROSITE" id="PS50026"/>
    </source>
</evidence>
<dbReference type="EMBL" id="CALNXK010000004">
    <property type="protein sequence ID" value="CAH3035692.1"/>
    <property type="molecule type" value="Genomic_DNA"/>
</dbReference>
<dbReference type="PROSITE" id="PS50092">
    <property type="entry name" value="TSP1"/>
    <property type="match status" value="2"/>
</dbReference>
<dbReference type="InterPro" id="IPR058727">
    <property type="entry name" value="Helical_Vwde"/>
</dbReference>
<feature type="domain" description="EGF-like" evidence="11">
    <location>
        <begin position="1661"/>
        <end position="1697"/>
    </location>
</feature>
<dbReference type="InterPro" id="IPR041161">
    <property type="entry name" value="EGF_Tenascin"/>
</dbReference>
<dbReference type="InterPro" id="IPR009030">
    <property type="entry name" value="Growth_fac_rcpt_cys_sf"/>
</dbReference>
<dbReference type="Gene3D" id="2.20.100.10">
    <property type="entry name" value="Thrombospondin type-1 (TSP1) repeat"/>
    <property type="match status" value="2"/>
</dbReference>
<feature type="region of interest" description="Disordered" evidence="7">
    <location>
        <begin position="1911"/>
        <end position="1943"/>
    </location>
</feature>
<dbReference type="Pfam" id="PF00090">
    <property type="entry name" value="TSP_1"/>
    <property type="match status" value="1"/>
</dbReference>
<dbReference type="InterPro" id="IPR000742">
    <property type="entry name" value="EGF"/>
</dbReference>
<evidence type="ECO:0000256" key="5">
    <source>
        <dbReference type="ARBA" id="ARBA00023180"/>
    </source>
</evidence>
<dbReference type="Proteomes" id="UP001159405">
    <property type="component" value="Unassembled WGS sequence"/>
</dbReference>
<dbReference type="InterPro" id="IPR018097">
    <property type="entry name" value="EGF_Ca-bd_CS"/>
</dbReference>
<keyword evidence="4 6" id="KW-1015">Disulfide bond</keyword>
<feature type="disulfide bond" evidence="6">
    <location>
        <begin position="1386"/>
        <end position="1395"/>
    </location>
</feature>
<dbReference type="InterPro" id="IPR036364">
    <property type="entry name" value="SEA_dom_sf"/>
</dbReference>
<dbReference type="InterPro" id="IPR000152">
    <property type="entry name" value="EGF-type_Asp/Asn_hydroxyl_site"/>
</dbReference>
<feature type="domain" description="EGF-like" evidence="11">
    <location>
        <begin position="1361"/>
        <end position="1396"/>
    </location>
</feature>
<evidence type="ECO:0000256" key="3">
    <source>
        <dbReference type="ARBA" id="ARBA00022737"/>
    </source>
</evidence>
<dbReference type="PROSITE" id="PS00022">
    <property type="entry name" value="EGF_1"/>
    <property type="match status" value="9"/>
</dbReference>
<dbReference type="SUPFAM" id="SSF82671">
    <property type="entry name" value="SEA domain"/>
    <property type="match status" value="1"/>
</dbReference>
<evidence type="ECO:0000256" key="9">
    <source>
        <dbReference type="SAM" id="SignalP"/>
    </source>
</evidence>
<dbReference type="Pfam" id="PF19028">
    <property type="entry name" value="TSP1_spondin"/>
    <property type="match status" value="1"/>
</dbReference>
<keyword evidence="1 6" id="KW-0245">EGF-like domain</keyword>
<dbReference type="InterPro" id="IPR013032">
    <property type="entry name" value="EGF-like_CS"/>
</dbReference>
<comment type="caution">
    <text evidence="6">Lacks conserved residue(s) required for the propagation of feature annotation.</text>
</comment>
<gene>
    <name evidence="12" type="ORF">PLOB_00031052</name>
</gene>
<feature type="disulfide bond" evidence="6">
    <location>
        <begin position="1687"/>
        <end position="1696"/>
    </location>
</feature>
<proteinExistence type="predicted"/>
<accession>A0ABN8MWK4</accession>
<keyword evidence="3" id="KW-0677">Repeat</keyword>
<keyword evidence="2 9" id="KW-0732">Signal</keyword>
<dbReference type="InterPro" id="IPR036383">
    <property type="entry name" value="TSP1_rpt_sf"/>
</dbReference>
<dbReference type="Pfam" id="PF26129">
    <property type="entry name" value="Vwde"/>
    <property type="match status" value="1"/>
</dbReference>
<feature type="region of interest" description="Disordered" evidence="7">
    <location>
        <begin position="1860"/>
        <end position="1879"/>
    </location>
</feature>
<feature type="disulfide bond" evidence="6">
    <location>
        <begin position="1423"/>
        <end position="1432"/>
    </location>
</feature>
<dbReference type="Pfam" id="PF18720">
    <property type="entry name" value="EGF_Tenascin"/>
    <property type="match status" value="1"/>
</dbReference>
<keyword evidence="8" id="KW-0472">Membrane</keyword>
<dbReference type="CDD" id="cd00054">
    <property type="entry name" value="EGF_CA"/>
    <property type="match status" value="10"/>
</dbReference>
<organism evidence="12 13">
    <name type="scientific">Porites lobata</name>
    <dbReference type="NCBI Taxonomy" id="104759"/>
    <lineage>
        <taxon>Eukaryota</taxon>
        <taxon>Metazoa</taxon>
        <taxon>Cnidaria</taxon>
        <taxon>Anthozoa</taxon>
        <taxon>Hexacorallia</taxon>
        <taxon>Scleractinia</taxon>
        <taxon>Fungiina</taxon>
        <taxon>Poritidae</taxon>
        <taxon>Porites</taxon>
    </lineage>
</organism>
<feature type="transmembrane region" description="Helical" evidence="8">
    <location>
        <begin position="1882"/>
        <end position="1905"/>
    </location>
</feature>
<feature type="domain" description="EGF-like" evidence="11">
    <location>
        <begin position="1322"/>
        <end position="1359"/>
    </location>
</feature>
<evidence type="ECO:0000256" key="6">
    <source>
        <dbReference type="PROSITE-ProRule" id="PRU00076"/>
    </source>
</evidence>
<dbReference type="PROSITE" id="PS00010">
    <property type="entry name" value="ASX_HYDROXYL"/>
    <property type="match status" value="9"/>
</dbReference>
<keyword evidence="5" id="KW-0325">Glycoprotein</keyword>
<dbReference type="SUPFAM" id="SSF57196">
    <property type="entry name" value="EGF/Laminin"/>
    <property type="match status" value="7"/>
</dbReference>
<dbReference type="InterPro" id="IPR044004">
    <property type="entry name" value="TSP1_spondin_dom"/>
</dbReference>
<evidence type="ECO:0000256" key="4">
    <source>
        <dbReference type="ARBA" id="ARBA00023157"/>
    </source>
</evidence>
<dbReference type="PANTHER" id="PTHR12916:SF4">
    <property type="entry name" value="UNINFLATABLE, ISOFORM C"/>
    <property type="match status" value="1"/>
</dbReference>
<comment type="caution">
    <text evidence="12">The sequence shown here is derived from an EMBL/GenBank/DDBJ whole genome shotgun (WGS) entry which is preliminary data.</text>
</comment>
<dbReference type="PROSITE" id="PS01187">
    <property type="entry name" value="EGF_CA"/>
    <property type="match status" value="4"/>
</dbReference>
<dbReference type="Pfam" id="PF00008">
    <property type="entry name" value="EGF"/>
    <property type="match status" value="4"/>
</dbReference>
<feature type="domain" description="EGF-like" evidence="11">
    <location>
        <begin position="1699"/>
        <end position="1735"/>
    </location>
</feature>
<feature type="signal peptide" evidence="9">
    <location>
        <begin position="1"/>
        <end position="25"/>
    </location>
</feature>
<feature type="disulfide bond" evidence="6">
    <location>
        <begin position="1460"/>
        <end position="1469"/>
    </location>
</feature>
<dbReference type="InterPro" id="IPR000884">
    <property type="entry name" value="TSP1_rpt"/>
</dbReference>
<feature type="domain" description="EGF-like" evidence="11">
    <location>
        <begin position="1472"/>
        <end position="1507"/>
    </location>
</feature>
<feature type="disulfide bond" evidence="6">
    <location>
        <begin position="1402"/>
        <end position="1412"/>
    </location>
</feature>
<feature type="domain" description="EGF-like" evidence="11">
    <location>
        <begin position="1586"/>
        <end position="1621"/>
    </location>
</feature>
<feature type="disulfide bond" evidence="6">
    <location>
        <begin position="1439"/>
        <end position="1449"/>
    </location>
</feature>
<feature type="disulfide bond" evidence="6">
    <location>
        <begin position="1725"/>
        <end position="1734"/>
    </location>
</feature>
<evidence type="ECO:0000259" key="10">
    <source>
        <dbReference type="PROSITE" id="PS50024"/>
    </source>
</evidence>
<feature type="disulfide bond" evidence="6">
    <location>
        <begin position="1649"/>
        <end position="1658"/>
    </location>
</feature>
<evidence type="ECO:0000313" key="12">
    <source>
        <dbReference type="EMBL" id="CAH3035692.1"/>
    </source>
</evidence>
<evidence type="ECO:0000256" key="7">
    <source>
        <dbReference type="SAM" id="MobiDB-lite"/>
    </source>
</evidence>
<dbReference type="SMART" id="SM00179">
    <property type="entry name" value="EGF_CA"/>
    <property type="match status" value="10"/>
</dbReference>
<feature type="compositionally biased region" description="Basic and acidic residues" evidence="7">
    <location>
        <begin position="1928"/>
        <end position="1941"/>
    </location>
</feature>
<evidence type="ECO:0000313" key="13">
    <source>
        <dbReference type="Proteomes" id="UP001159405"/>
    </source>
</evidence>
<dbReference type="SUPFAM" id="SSF82895">
    <property type="entry name" value="TSP-1 type 1 repeat"/>
    <property type="match status" value="2"/>
</dbReference>
<protein>
    <submittedName>
        <fullName evidence="12">Uncharacterized protein</fullName>
    </submittedName>
</protein>
<keyword evidence="8" id="KW-0812">Transmembrane</keyword>
<feature type="disulfide bond" evidence="6">
    <location>
        <begin position="1349"/>
        <end position="1358"/>
    </location>
</feature>
<dbReference type="SMART" id="SM00181">
    <property type="entry name" value="EGF"/>
    <property type="match status" value="13"/>
</dbReference>
<feature type="disulfide bond" evidence="6">
    <location>
        <begin position="1513"/>
        <end position="1523"/>
    </location>
</feature>
<feature type="domain" description="EGF-like" evidence="11">
    <location>
        <begin position="1398"/>
        <end position="1433"/>
    </location>
</feature>
<feature type="domain" description="EGF-like" evidence="11">
    <location>
        <begin position="1509"/>
        <end position="1544"/>
    </location>
</feature>
<dbReference type="Pfam" id="PF01390">
    <property type="entry name" value="SEA"/>
    <property type="match status" value="1"/>
</dbReference>
<evidence type="ECO:0000256" key="1">
    <source>
        <dbReference type="ARBA" id="ARBA00022536"/>
    </source>
</evidence>
<feature type="disulfide bond" evidence="6">
    <location>
        <begin position="1476"/>
        <end position="1486"/>
    </location>
</feature>
<name>A0ABN8MWK4_9CNID</name>
<sequence length="1961" mass="215589">MLPRTPTKALILILLTLNFITESQSWRRRSCSSVNCRVSSWSTWSPCSASQCGTSGNQQRTRRVITNPSCGGASCPSKMVDKRICYGNTPINCQVSSWSSWSVCSTVQCGKSGFEQRSRYIIRYSNCGGTGCLSALQETRICYGTKASACVYSTWSTWSSCPAFRCGDTQTSSRQIHEREQCGGTPCNITALSKTRACKQTFCVNQGKLSDGKCYCKSGFHGSCCQYSAIVFLALVRISSGKTIPPCNNNDCCQKAKHQELDNSRRSTQSHFKLGQVPLCDKDLKAGWYRFISFVGGEMPTTKVDENRCGTLHPIWLRTRTGTHPRPSNTAAPVTVTACVNINERNGGCFYSFNVGVKFCPGNYFVYYLTPMRSCSIAYCAGNGKPCPYGQSGNSLKTCSASPVKFPRSYLSRPTITHKDEEGAEVTLVCKVPINPTIMQWKNVTYVVHWYADGRHVYTEPQFCKPTNESAGANDQPCPGKNEIRSYLRGVGTNYYPGQWIQCEVKAKYTTMKANPWSEPMSLLRPFFAGIKVTPSVLTIDECKDPYSVSITLKPTIPVRFFDGLSVRLYLSAGLLVGKDECSFILKGMKEVKVTVRVACHMMRDPQAGRWKAISPKITNVQMLLPNFWKYVDLPIVPVIVRQSIGEIYKCRSITDPHYRLLNLESRTIWKDFMGHGDFVLYYDAERDFEVQTRQWACNNPRSVTCNCGAIVRLKHHLIKFSCCNPTMMRDSHTPIQVDIPGPKCLPPGLSLKKKIFGSNIGYEYILPSGIKVQLERNHWGIDVSIYTPKANGIQKGLCTYQGTSGGPRLIDTNFGNQQRASPSYFDTLPADVNSDKDGVEYEQSCSCSETQNDKHTDDCVDGIPVVLAQGFLNQGTAGQRIKKCHKNIASRKKREIRDVVEGSDDLTDEDFRLFYNSLETDEHKRSKRSVNSISKENATRYCNEKLADTPVGKLCAKMGTNVQALVNVCSSDIEFTGDLSFAVGAVSMLMNECNDALIKNITLPASNSTTNNTSNSTQEVIIPAIVEEIGQLLCPNDCASNGKCVNGSCICNKDYTAEDCSISLYQVPDISRLQTNGLCDRRIRPCKKVSVFGNGFLNSTNITCHIQEIEVVNSSWTPATNESQYSGAMTDLVIVECLLPDSPVRSTQYDEKTKGIPAAGLMISVSNNGIHQSKQKLKFISYDSVCMECNVSTGCVLKASLTILPCYCFAPNEPNPKDWCQQCLPEINKADWTKRQVNHPPNATNITDYYAVYGERLELPIEVSDPEGMPITICLLEGSPRDATVHNSVLLWNVTTNKTTHFYFKATDACQASSTFNITVTVNFCSCQNNGKCVPQSPRGRGSYLCDCAPGYTGMNCSTEINECDSYPCFRGQCQDLLNNYTCICELGFDGRDCENDINYCKPSPCVHGNCTDDIYSYICKCEAGWTGKRCEVEIDECESSPCVNGTCKDQLNGYQCQCQVGYTGKNCDVNIDECQSSPCKNGTCLDKVNGFSCTCDAGFSGVLCEVNVDDCRQASCGNGTCLDGVNNYSCICNAGFTGRHCDVLITSCSNDTCFPGVPCTENNNSISCGSCPSGFTGDGKNCKDIDDCASHPCFNNGSCLDAVNSYSCNCLGFNGSRCEINIDDCVNHTCANGGSCMDGVSTYTCNCPPGFTGMYCEKDIDDCINNTCKNDATCINGVNSYTCNCSVGYTGGYCENNIDDCISVTCNNGGTCQDGINSFTCVCSYGYIGKFCDTELPTTSLESTTEPAKPTTDEVSNERKTDFTFEIRVNEKWDDQLEDKDSEKYKKISTLLKEQILKAYSGNSELQNVEIISLRKGSIIAEFKLTFKTSLTAKEAMVPLKQETADGKLGRLDVDSNSLKLKDNNQGGNKEEGSSKSSNLPLIIGVTCGAVVVIAVIIILVVFHCKRSTPGGSNSRVGDAMPDEGSGSKRERYELKPTDSQEENIVLVEEKGISNQGME</sequence>
<dbReference type="SUPFAM" id="SSF57184">
    <property type="entry name" value="Growth factor receptor domain"/>
    <property type="match status" value="1"/>
</dbReference>
<feature type="domain" description="EGF-like" evidence="11">
    <location>
        <begin position="1435"/>
        <end position="1470"/>
    </location>
</feature>
<dbReference type="SMART" id="SM00209">
    <property type="entry name" value="TSP1"/>
    <property type="match status" value="3"/>
</dbReference>
<evidence type="ECO:0000256" key="2">
    <source>
        <dbReference type="ARBA" id="ARBA00022729"/>
    </source>
</evidence>
<feature type="chain" id="PRO_5046019623" evidence="9">
    <location>
        <begin position="26"/>
        <end position="1961"/>
    </location>
</feature>
<dbReference type="PROSITE" id="PS50026">
    <property type="entry name" value="EGF_3"/>
    <property type="match status" value="10"/>
</dbReference>
<feature type="domain" description="EGF-like" evidence="11">
    <location>
        <begin position="1623"/>
        <end position="1659"/>
    </location>
</feature>
<dbReference type="PANTHER" id="PTHR12916">
    <property type="entry name" value="CYTOCHROME C OXIDASE POLYPEPTIDE VIC-2"/>
    <property type="match status" value="1"/>
</dbReference>
<keyword evidence="13" id="KW-1185">Reference proteome</keyword>